<name>I3T4C6_LOTJA</name>
<feature type="chain" id="PRO_5003679761" evidence="1">
    <location>
        <begin position="19"/>
        <end position="54"/>
    </location>
</feature>
<dbReference type="AlphaFoldDB" id="I3T4C6"/>
<keyword evidence="1" id="KW-0732">Signal</keyword>
<evidence type="ECO:0000256" key="1">
    <source>
        <dbReference type="SAM" id="SignalP"/>
    </source>
</evidence>
<feature type="signal peptide" evidence="1">
    <location>
        <begin position="1"/>
        <end position="18"/>
    </location>
</feature>
<protein>
    <submittedName>
        <fullName evidence="2">Uncharacterized protein</fullName>
    </submittedName>
</protein>
<dbReference type="EMBL" id="BT147574">
    <property type="protein sequence ID" value="AFK47368.1"/>
    <property type="molecule type" value="mRNA"/>
</dbReference>
<evidence type="ECO:0000313" key="2">
    <source>
        <dbReference type="EMBL" id="AFK47368.1"/>
    </source>
</evidence>
<proteinExistence type="evidence at transcript level"/>
<organism evidence="2">
    <name type="scientific">Lotus japonicus</name>
    <name type="common">Lotus corniculatus var. japonicus</name>
    <dbReference type="NCBI Taxonomy" id="34305"/>
    <lineage>
        <taxon>Eukaryota</taxon>
        <taxon>Viridiplantae</taxon>
        <taxon>Streptophyta</taxon>
        <taxon>Embryophyta</taxon>
        <taxon>Tracheophyta</taxon>
        <taxon>Spermatophyta</taxon>
        <taxon>Magnoliopsida</taxon>
        <taxon>eudicotyledons</taxon>
        <taxon>Gunneridae</taxon>
        <taxon>Pentapetalae</taxon>
        <taxon>rosids</taxon>
        <taxon>fabids</taxon>
        <taxon>Fabales</taxon>
        <taxon>Fabaceae</taxon>
        <taxon>Papilionoideae</taxon>
        <taxon>50 kb inversion clade</taxon>
        <taxon>NPAAA clade</taxon>
        <taxon>Hologalegina</taxon>
        <taxon>robinioid clade</taxon>
        <taxon>Loteae</taxon>
        <taxon>Lotus</taxon>
    </lineage>
</organism>
<sequence length="54" mass="6460">MLWRKMTLLAAILFFSTEFELEKLVRRIQKERKPKERKMVGYDVGVVPPPSLPW</sequence>
<accession>I3T4C6</accession>
<reference evidence="2" key="1">
    <citation type="submission" date="2012-05" db="EMBL/GenBank/DDBJ databases">
        <authorList>
            <person name="Krishnakumar V."/>
            <person name="Cheung F."/>
            <person name="Xiao Y."/>
            <person name="Chan A."/>
            <person name="Moskal W.A."/>
            <person name="Town C.D."/>
        </authorList>
    </citation>
    <scope>NUCLEOTIDE SEQUENCE</scope>
</reference>